<gene>
    <name evidence="5" type="ORF">KL86DYS1_30211</name>
</gene>
<evidence type="ECO:0000259" key="3">
    <source>
        <dbReference type="Pfam" id="PF00725"/>
    </source>
</evidence>
<dbReference type="AlphaFoldDB" id="A0A212JRW9"/>
<dbReference type="Gene3D" id="1.10.1040.10">
    <property type="entry name" value="N-(1-d-carboxylethyl)-l-norvaline Dehydrogenase, domain 2"/>
    <property type="match status" value="1"/>
</dbReference>
<dbReference type="PANTHER" id="PTHR48075:SF5">
    <property type="entry name" value="3-HYDROXYBUTYRYL-COA DEHYDROGENASE"/>
    <property type="match status" value="1"/>
</dbReference>
<dbReference type="Pfam" id="PF00725">
    <property type="entry name" value="3HCDH"/>
    <property type="match status" value="1"/>
</dbReference>
<evidence type="ECO:0000313" key="5">
    <source>
        <dbReference type="EMBL" id="SBW02173.1"/>
    </source>
</evidence>
<dbReference type="RefSeq" id="WP_296941941.1">
    <property type="nucleotide sequence ID" value="NZ_LT599032.1"/>
</dbReference>
<dbReference type="PANTHER" id="PTHR48075">
    <property type="entry name" value="3-HYDROXYACYL-COA DEHYDROGENASE FAMILY PROTEIN"/>
    <property type="match status" value="1"/>
</dbReference>
<dbReference type="PIRSF" id="PIRSF000105">
    <property type="entry name" value="HCDH"/>
    <property type="match status" value="1"/>
</dbReference>
<dbReference type="GO" id="GO:0006631">
    <property type="term" value="P:fatty acid metabolic process"/>
    <property type="evidence" value="ECO:0007669"/>
    <property type="project" value="InterPro"/>
</dbReference>
<dbReference type="InterPro" id="IPR022694">
    <property type="entry name" value="3-OHacyl-CoA_DH"/>
</dbReference>
<dbReference type="InterPro" id="IPR013328">
    <property type="entry name" value="6PGD_dom2"/>
</dbReference>
<protein>
    <recommendedName>
        <fullName evidence="6">3-hydroxybutyryl-CoA dehydrogenase</fullName>
    </recommendedName>
</protein>
<dbReference type="InterPro" id="IPR036291">
    <property type="entry name" value="NAD(P)-bd_dom_sf"/>
</dbReference>
<sequence>MAEIIEPIEEYGLSNKHKKRSLFSKIGVVGCGRDGRHIVSLTALSGMEVVFIEVSEERIQEALKDIGHGLDTKIENWGLTQSEKRATMGRIKGSLNYSDLKGCDFVIECIRYEANGERSTELRKEVFRNLELVLAPDAIIATNATTVIISELAAELTHKERCISLHFPITHTDARLLEVVRGTFTSQEAVDKIYLFAHMIKYTPIPVHESSGLVSFRLMIIMLNEACNIWMENVASLEDIDKEFTIIYGQRYGIFHLADIVGIEKLVMLMEDMFHEYGDKKYKAAPILWRLYRSKQLGVSSGRGFYVYDETGKQLGPNNLI</sequence>
<proteinExistence type="predicted"/>
<evidence type="ECO:0000256" key="1">
    <source>
        <dbReference type="ARBA" id="ARBA00023002"/>
    </source>
</evidence>
<feature type="domain" description="3-hydroxyacyl-CoA dehydrogenase NAD binding" evidence="4">
    <location>
        <begin position="25"/>
        <end position="209"/>
    </location>
</feature>
<dbReference type="GO" id="GO:0070403">
    <property type="term" value="F:NAD+ binding"/>
    <property type="evidence" value="ECO:0007669"/>
    <property type="project" value="InterPro"/>
</dbReference>
<accession>A0A212JRW9</accession>
<feature type="domain" description="3-hydroxyacyl-CoA dehydrogenase C-terminal" evidence="3">
    <location>
        <begin position="214"/>
        <end position="308"/>
    </location>
</feature>
<feature type="site" description="Important for catalytic activity" evidence="2">
    <location>
        <position position="166"/>
    </location>
</feature>
<dbReference type="InterPro" id="IPR006176">
    <property type="entry name" value="3-OHacyl-CoA_DH_NAD-bd"/>
</dbReference>
<dbReference type="SUPFAM" id="SSF48179">
    <property type="entry name" value="6-phosphogluconate dehydrogenase C-terminal domain-like"/>
    <property type="match status" value="1"/>
</dbReference>
<evidence type="ECO:0008006" key="6">
    <source>
        <dbReference type="Google" id="ProtNLM"/>
    </source>
</evidence>
<evidence type="ECO:0000256" key="2">
    <source>
        <dbReference type="PIRSR" id="PIRSR000105-1"/>
    </source>
</evidence>
<organism evidence="5">
    <name type="scientific">uncultured Dysgonomonas sp</name>
    <dbReference type="NCBI Taxonomy" id="206096"/>
    <lineage>
        <taxon>Bacteria</taxon>
        <taxon>Pseudomonadati</taxon>
        <taxon>Bacteroidota</taxon>
        <taxon>Bacteroidia</taxon>
        <taxon>Bacteroidales</taxon>
        <taxon>Dysgonomonadaceae</taxon>
        <taxon>Dysgonomonas</taxon>
        <taxon>environmental samples</taxon>
    </lineage>
</organism>
<dbReference type="GO" id="GO:0016616">
    <property type="term" value="F:oxidoreductase activity, acting on the CH-OH group of donors, NAD or NADP as acceptor"/>
    <property type="evidence" value="ECO:0007669"/>
    <property type="project" value="InterPro"/>
</dbReference>
<dbReference type="InterPro" id="IPR008927">
    <property type="entry name" value="6-PGluconate_DH-like_C_sf"/>
</dbReference>
<dbReference type="SUPFAM" id="SSF51735">
    <property type="entry name" value="NAD(P)-binding Rossmann-fold domains"/>
    <property type="match status" value="1"/>
</dbReference>
<name>A0A212JRW9_9BACT</name>
<dbReference type="Pfam" id="PF02737">
    <property type="entry name" value="3HCDH_N"/>
    <property type="match status" value="1"/>
</dbReference>
<dbReference type="EMBL" id="FLUM01000003">
    <property type="protein sequence ID" value="SBW02173.1"/>
    <property type="molecule type" value="Genomic_DNA"/>
</dbReference>
<dbReference type="InterPro" id="IPR006108">
    <property type="entry name" value="3HC_DH_C"/>
</dbReference>
<reference evidence="5" key="1">
    <citation type="submission" date="2016-04" db="EMBL/GenBank/DDBJ databases">
        <authorList>
            <person name="Evans L.H."/>
            <person name="Alamgir A."/>
            <person name="Owens N."/>
            <person name="Weber N.D."/>
            <person name="Virtaneva K."/>
            <person name="Barbian K."/>
            <person name="Babar A."/>
            <person name="Rosenke K."/>
        </authorList>
    </citation>
    <scope>NUCLEOTIDE SEQUENCE</scope>
    <source>
        <strain evidence="5">86-1</strain>
    </source>
</reference>
<evidence type="ECO:0000259" key="4">
    <source>
        <dbReference type="Pfam" id="PF02737"/>
    </source>
</evidence>
<dbReference type="Gene3D" id="3.40.50.720">
    <property type="entry name" value="NAD(P)-binding Rossmann-like Domain"/>
    <property type="match status" value="1"/>
</dbReference>
<keyword evidence="1" id="KW-0560">Oxidoreductase</keyword>